<keyword evidence="11 16" id="KW-1133">Transmembrane helix</keyword>
<dbReference type="Gene3D" id="1.10.760.10">
    <property type="entry name" value="Cytochrome c-like domain"/>
    <property type="match status" value="1"/>
</dbReference>
<dbReference type="PANTHER" id="PTHR19271">
    <property type="entry name" value="CYTOCHROME B"/>
    <property type="match status" value="1"/>
</dbReference>
<evidence type="ECO:0000259" key="17">
    <source>
        <dbReference type="PROSITE" id="PS51002"/>
    </source>
</evidence>
<keyword evidence="13 16" id="KW-0472">Membrane</keyword>
<dbReference type="Proteomes" id="UP001156870">
    <property type="component" value="Unassembled WGS sequence"/>
</dbReference>
<protein>
    <recommendedName>
        <fullName evidence="4 15">Cytochrome b</fullName>
    </recommendedName>
</protein>
<dbReference type="GO" id="GO:0009055">
    <property type="term" value="F:electron transfer activity"/>
    <property type="evidence" value="ECO:0007669"/>
    <property type="project" value="InterPro"/>
</dbReference>
<dbReference type="EMBL" id="BSPD01000030">
    <property type="protein sequence ID" value="GLS25405.1"/>
    <property type="molecule type" value="Genomic_DNA"/>
</dbReference>
<evidence type="ECO:0000313" key="19">
    <source>
        <dbReference type="EMBL" id="GLS25405.1"/>
    </source>
</evidence>
<feature type="transmembrane region" description="Helical" evidence="16">
    <location>
        <begin position="710"/>
        <end position="728"/>
    </location>
</feature>
<evidence type="ECO:0000256" key="3">
    <source>
        <dbReference type="ARBA" id="ARBA00011649"/>
    </source>
</evidence>
<dbReference type="PROSITE" id="PS51003">
    <property type="entry name" value="CYTB_CTER"/>
    <property type="match status" value="1"/>
</dbReference>
<dbReference type="GO" id="GO:0022904">
    <property type="term" value="P:respiratory electron transport chain"/>
    <property type="evidence" value="ECO:0007669"/>
    <property type="project" value="InterPro"/>
</dbReference>
<dbReference type="SUPFAM" id="SSF81342">
    <property type="entry name" value="Transmembrane di-heme cytochromes"/>
    <property type="match status" value="1"/>
</dbReference>
<dbReference type="Pfam" id="PF02167">
    <property type="entry name" value="Cytochrom_C1"/>
    <property type="match status" value="1"/>
</dbReference>
<keyword evidence="6 14" id="KW-0349">Heme</keyword>
<dbReference type="PRINTS" id="PR00603">
    <property type="entry name" value="CYTOCHROMEC1"/>
</dbReference>
<evidence type="ECO:0000256" key="2">
    <source>
        <dbReference type="ARBA" id="ARBA00004141"/>
    </source>
</evidence>
<feature type="binding site" description="covalent" evidence="14">
    <location>
        <position position="534"/>
    </location>
    <ligand>
        <name>heme c</name>
        <dbReference type="ChEBI" id="CHEBI:61717"/>
    </ligand>
</feature>
<feature type="transmembrane region" description="Helical" evidence="16">
    <location>
        <begin position="434"/>
        <end position="454"/>
    </location>
</feature>
<dbReference type="InterPro" id="IPR002326">
    <property type="entry name" value="Cyt_c1"/>
</dbReference>
<evidence type="ECO:0000256" key="12">
    <source>
        <dbReference type="ARBA" id="ARBA00023004"/>
    </source>
</evidence>
<evidence type="ECO:0000259" key="18">
    <source>
        <dbReference type="PROSITE" id="PS51003"/>
    </source>
</evidence>
<dbReference type="PANTHER" id="PTHR19271:SF16">
    <property type="entry name" value="CYTOCHROME B"/>
    <property type="match status" value="1"/>
</dbReference>
<evidence type="ECO:0000256" key="6">
    <source>
        <dbReference type="ARBA" id="ARBA00022617"/>
    </source>
</evidence>
<evidence type="ECO:0000256" key="9">
    <source>
        <dbReference type="ARBA" id="ARBA00022723"/>
    </source>
</evidence>
<sequence length="737" mass="83024">MTKLLTGLWEWVDARLPVQRAWDTHMGKYYAPKNFNFWYFFGVLSILVLVNQLLTGIWLVMSYVPSAEEAFASVEYIMRDVDFGWIIRYLHSTGASAFFVVVYLHMFRGLMYGSYKAPRELVWIFGMTIYLALMAEAFMGYVLPWGQMSYWGAQVIVSLFGAIPVVGEDLVQWIRGDYLISGITLNRFFSLHVIALPIVILGLVVMHILALHEVGSNNPDGVEIKKNKDENGIPKDGVPFHPFYTVHDLVGVTVFLFAFCFVVFFMPEMGGFFLEYANFEEANNLKTPEHIAPVWYFTPFYAILRAVTIDIGPLSSKFLGLVAMGASIAILFVLPWLDKSPVKSMRYKGWLPRAQLMIFAAMFVVLGYLGVQAPTDGRTVLAQIATVYYFVYFIQMPMFTNPTKKQATIPNIVVAVVLGVMLLMMSFVEGDIPVLVRIVGIILAALTIATPWLTDRDGYTEEPARVQAKGLPAPVVWAGVVLFLIFCVVPIKAVASAGGGCGEVQCDHMEPDLNDKESLQNGAKWFVNYCMGCHSAKFSRWERVADDLDIPHELMQSNLTLSGDRIGNLMTVAMPEQESKAWFGATPPDLTLVARSRNPDWLYTYLRNFYKDDSRPTGVNNKVFDKVAMPHVLLELQGLQECAPGPAHDDHGHVIRNALGEPEMDEECGSLKVGAVKGSMSPEEFDKAMYDLVNFMEYVAEPMAVERERIGFMALSFLCILFVFVFLLNREYWRDIH</sequence>
<dbReference type="SUPFAM" id="SSF81648">
    <property type="entry name" value="a domain/subunit of cytochrome bc1 complex (Ubiquinol-cytochrome c reductase)"/>
    <property type="match status" value="1"/>
</dbReference>
<gene>
    <name evidence="19" type="ORF">GCM10007877_11190</name>
</gene>
<dbReference type="FunFam" id="1.20.810.10:FF:000004">
    <property type="entry name" value="Cytochrome b"/>
    <property type="match status" value="1"/>
</dbReference>
<dbReference type="Gene3D" id="1.20.810.10">
    <property type="entry name" value="Cytochrome Bc1 Complex, Chain C"/>
    <property type="match status" value="1"/>
</dbReference>
<dbReference type="CDD" id="cd00284">
    <property type="entry name" value="Cytochrome_b_N"/>
    <property type="match status" value="1"/>
</dbReference>
<dbReference type="AlphaFoldDB" id="A0AA37T8L9"/>
<dbReference type="InterPro" id="IPR048259">
    <property type="entry name" value="Cytochrome_b_N_euk/bac"/>
</dbReference>
<evidence type="ECO:0000256" key="13">
    <source>
        <dbReference type="ARBA" id="ARBA00023136"/>
    </source>
</evidence>
<proteinExistence type="inferred from homology"/>
<evidence type="ECO:0000256" key="1">
    <source>
        <dbReference type="ARBA" id="ARBA00002444"/>
    </source>
</evidence>
<dbReference type="InterPro" id="IPR005798">
    <property type="entry name" value="Cyt_b/b6_C"/>
</dbReference>
<comment type="cofactor">
    <cofactor evidence="14">
        <name>heme c</name>
        <dbReference type="ChEBI" id="CHEBI:61717"/>
    </cofactor>
    <text evidence="14">Binds 1 heme c group covalently per subunit.</text>
</comment>
<evidence type="ECO:0000256" key="11">
    <source>
        <dbReference type="ARBA" id="ARBA00022989"/>
    </source>
</evidence>
<dbReference type="GO" id="GO:0016020">
    <property type="term" value="C:membrane"/>
    <property type="evidence" value="ECO:0007669"/>
    <property type="project" value="UniProtKB-SubCell"/>
</dbReference>
<keyword evidence="9 14" id="KW-0479">Metal-binding</keyword>
<organism evidence="19 20">
    <name type="scientific">Marinibactrum halimedae</name>
    <dbReference type="NCBI Taxonomy" id="1444977"/>
    <lineage>
        <taxon>Bacteria</taxon>
        <taxon>Pseudomonadati</taxon>
        <taxon>Pseudomonadota</taxon>
        <taxon>Gammaproteobacteria</taxon>
        <taxon>Cellvibrionales</taxon>
        <taxon>Cellvibrionaceae</taxon>
        <taxon>Marinibactrum</taxon>
    </lineage>
</organism>
<keyword evidence="8 15" id="KW-0812">Transmembrane</keyword>
<dbReference type="Pfam" id="PF00033">
    <property type="entry name" value="Cytochrome_B"/>
    <property type="match status" value="1"/>
</dbReference>
<keyword evidence="10 15" id="KW-0249">Electron transport</keyword>
<dbReference type="GO" id="GO:0016491">
    <property type="term" value="F:oxidoreductase activity"/>
    <property type="evidence" value="ECO:0007669"/>
    <property type="project" value="InterPro"/>
</dbReference>
<keyword evidence="20" id="KW-1185">Reference proteome</keyword>
<comment type="subcellular location">
    <subcellularLocation>
        <location evidence="2">Membrane</location>
        <topology evidence="2">Multi-pass membrane protein</topology>
    </subcellularLocation>
</comment>
<feature type="transmembrane region" description="Helical" evidence="16">
    <location>
        <begin position="121"/>
        <end position="142"/>
    </location>
</feature>
<comment type="subunit">
    <text evidence="3 15">The main subunits of complex b-c1 are: cytochrome b, cytochrome c1 and the Rieske protein.</text>
</comment>
<feature type="transmembrane region" description="Helical" evidence="16">
    <location>
        <begin position="148"/>
        <end position="167"/>
    </location>
</feature>
<evidence type="ECO:0000256" key="8">
    <source>
        <dbReference type="ARBA" id="ARBA00022692"/>
    </source>
</evidence>
<feature type="transmembrane region" description="Helical" evidence="16">
    <location>
        <begin position="249"/>
        <end position="274"/>
    </location>
</feature>
<keyword evidence="12 14" id="KW-0408">Iron</keyword>
<comment type="function">
    <text evidence="1 15">Component of the ubiquinol-cytochrome c reductase complex (complex III or cytochrome b-c1 complex), which is a respiratory chain that generates an electrochemical potential coupled to ATP synthesis.</text>
</comment>
<evidence type="ECO:0000313" key="20">
    <source>
        <dbReference type="Proteomes" id="UP001156870"/>
    </source>
</evidence>
<dbReference type="GO" id="GO:0020037">
    <property type="term" value="F:heme binding"/>
    <property type="evidence" value="ECO:0007669"/>
    <property type="project" value="InterPro"/>
</dbReference>
<feature type="binding site" description="covalent" evidence="14">
    <location>
        <position position="530"/>
    </location>
    <ligand>
        <name>heme c</name>
        <dbReference type="ChEBI" id="CHEBI:61717"/>
    </ligand>
</feature>
<evidence type="ECO:0000256" key="15">
    <source>
        <dbReference type="RuleBase" id="RU003385"/>
    </source>
</evidence>
<feature type="transmembrane region" description="Helical" evidence="16">
    <location>
        <begin position="86"/>
        <end position="109"/>
    </location>
</feature>
<comment type="caution">
    <text evidence="19">The sequence shown here is derived from an EMBL/GenBank/DDBJ whole genome shotgun (WGS) entry which is preliminary data.</text>
</comment>
<feature type="transmembrane region" description="Helical" evidence="16">
    <location>
        <begin position="377"/>
        <end position="395"/>
    </location>
</feature>
<evidence type="ECO:0000256" key="5">
    <source>
        <dbReference type="ARBA" id="ARBA00022448"/>
    </source>
</evidence>
<dbReference type="GO" id="GO:0046872">
    <property type="term" value="F:metal ion binding"/>
    <property type="evidence" value="ECO:0007669"/>
    <property type="project" value="UniProtKB-KW"/>
</dbReference>
<dbReference type="PROSITE" id="PS51002">
    <property type="entry name" value="CYTB_NTER"/>
    <property type="match status" value="1"/>
</dbReference>
<reference evidence="19 20" key="1">
    <citation type="journal article" date="2014" name="Int. J. Syst. Evol. Microbiol.">
        <title>Complete genome sequence of Corynebacterium casei LMG S-19264T (=DSM 44701T), isolated from a smear-ripened cheese.</title>
        <authorList>
            <consortium name="US DOE Joint Genome Institute (JGI-PGF)"/>
            <person name="Walter F."/>
            <person name="Albersmeier A."/>
            <person name="Kalinowski J."/>
            <person name="Ruckert C."/>
        </authorList>
    </citation>
    <scope>NUCLEOTIDE SEQUENCE [LARGE SCALE GENOMIC DNA]</scope>
    <source>
        <strain evidence="19 20">NBRC 110095</strain>
    </source>
</reference>
<feature type="transmembrane region" description="Helical" evidence="16">
    <location>
        <begin position="188"/>
        <end position="210"/>
    </location>
</feature>
<dbReference type="InterPro" id="IPR036909">
    <property type="entry name" value="Cyt_c-like_dom_sf"/>
</dbReference>
<dbReference type="InterPro" id="IPR005797">
    <property type="entry name" value="Cyt_b/b6_N"/>
</dbReference>
<accession>A0AA37T8L9</accession>
<dbReference type="SUPFAM" id="SSF46626">
    <property type="entry name" value="Cytochrome c"/>
    <property type="match status" value="1"/>
</dbReference>
<feature type="transmembrane region" description="Helical" evidence="16">
    <location>
        <begin position="475"/>
        <end position="495"/>
    </location>
</feature>
<evidence type="ECO:0000256" key="14">
    <source>
        <dbReference type="PIRSR" id="PIRSR602326-1"/>
    </source>
</evidence>
<feature type="binding site" description="covalent" evidence="14">
    <location>
        <position position="533"/>
    </location>
    <ligand>
        <name>heme c</name>
        <dbReference type="ChEBI" id="CHEBI:61717"/>
    </ligand>
</feature>
<keyword evidence="5 15" id="KW-0813">Transport</keyword>
<dbReference type="InterPro" id="IPR016174">
    <property type="entry name" value="Di-haem_cyt_TM"/>
</dbReference>
<dbReference type="InterPro" id="IPR027387">
    <property type="entry name" value="Cytb/b6-like_sf"/>
</dbReference>
<dbReference type="RefSeq" id="WP_232592091.1">
    <property type="nucleotide sequence ID" value="NZ_BSPD01000030.1"/>
</dbReference>
<feature type="transmembrane region" description="Helical" evidence="16">
    <location>
        <begin position="37"/>
        <end position="61"/>
    </location>
</feature>
<evidence type="ECO:0000256" key="4">
    <source>
        <dbReference type="ARBA" id="ARBA00013531"/>
    </source>
</evidence>
<feature type="transmembrane region" description="Helical" evidence="16">
    <location>
        <begin position="350"/>
        <end position="371"/>
    </location>
</feature>
<dbReference type="InterPro" id="IPR036150">
    <property type="entry name" value="Cyt_b/b6_C_sf"/>
</dbReference>
<comment type="cofactor">
    <cofactor evidence="15">
        <name>heme b</name>
        <dbReference type="ChEBI" id="CHEBI:60344"/>
    </cofactor>
    <text evidence="15">Binds 2 heme groups non-covalently.</text>
</comment>
<keyword evidence="7 15" id="KW-0679">Respiratory chain</keyword>
<dbReference type="Pfam" id="PF00032">
    <property type="entry name" value="Cytochrom_B_C"/>
    <property type="match status" value="1"/>
</dbReference>
<feature type="domain" description="Cytochrome b/b6 N-terminal region profile" evidence="17">
    <location>
        <begin position="8"/>
        <end position="220"/>
    </location>
</feature>
<comment type="similarity">
    <text evidence="15">Belongs to the cytochrome b family.</text>
</comment>
<evidence type="ECO:0000256" key="10">
    <source>
        <dbReference type="ARBA" id="ARBA00022982"/>
    </source>
</evidence>
<name>A0AA37T8L9_9GAMM</name>
<evidence type="ECO:0000256" key="16">
    <source>
        <dbReference type="SAM" id="Phobius"/>
    </source>
</evidence>
<feature type="transmembrane region" description="Helical" evidence="16">
    <location>
        <begin position="318"/>
        <end position="338"/>
    </location>
</feature>
<feature type="domain" description="Cytochrome b/b6 C-terminal region profile" evidence="18">
    <location>
        <begin position="230"/>
        <end position="411"/>
    </location>
</feature>
<evidence type="ECO:0000256" key="7">
    <source>
        <dbReference type="ARBA" id="ARBA00022660"/>
    </source>
</evidence>
<feature type="transmembrane region" description="Helical" evidence="16">
    <location>
        <begin position="407"/>
        <end position="428"/>
    </location>
</feature>